<dbReference type="Proteomes" id="UP000027064">
    <property type="component" value="Unassembled WGS sequence"/>
</dbReference>
<keyword evidence="2" id="KW-0732">Signal</keyword>
<accession>A0A066WVM1</accession>
<gene>
    <name evidence="3" type="ORF">FEM21_22290</name>
</gene>
<feature type="chain" id="PRO_5001634198" evidence="2">
    <location>
        <begin position="20"/>
        <end position="288"/>
    </location>
</feature>
<keyword evidence="4" id="KW-1185">Reference proteome</keyword>
<organism evidence="3 4">
    <name type="scientific">Flavobacterium seoulense</name>
    <dbReference type="NCBI Taxonomy" id="1492738"/>
    <lineage>
        <taxon>Bacteria</taxon>
        <taxon>Pseudomonadati</taxon>
        <taxon>Bacteroidota</taxon>
        <taxon>Flavobacteriia</taxon>
        <taxon>Flavobacteriales</taxon>
        <taxon>Flavobacteriaceae</taxon>
        <taxon>Flavobacterium</taxon>
    </lineage>
</organism>
<reference evidence="3 4" key="1">
    <citation type="submission" date="2014-05" db="EMBL/GenBank/DDBJ databases">
        <title>Genome Sequence of Flavobacterium sp. EM1321.</title>
        <authorList>
            <person name="Shin S.-K."/>
            <person name="Yi H."/>
        </authorList>
    </citation>
    <scope>NUCLEOTIDE SEQUENCE [LARGE SCALE GENOMIC DNA]</scope>
    <source>
        <strain evidence="3 4">EM1321</strain>
    </source>
</reference>
<evidence type="ECO:0000313" key="3">
    <source>
        <dbReference type="EMBL" id="KDN54715.1"/>
    </source>
</evidence>
<feature type="coiled-coil region" evidence="1">
    <location>
        <begin position="246"/>
        <end position="283"/>
    </location>
</feature>
<sequence length="288" mass="32170">MKHKILSLFLLVFLSNLDAQNLQPTSNISSAGAVDTFNGGYTFSYVSAGSPWSGALISFGGLSNRYDCQINSDYGPDGGNHISFRTKNGDLNVWNPWHELATKEANTFIGAQHIKGNLFLDGYNVNDEIGFESQNGFHRIAFHELRFWDWQTGEVMTINNGNVGIGTTNPTSLLTVAGNINSREVKVTVDAGADFVFENSYNLPPIESVNQFVKENKHLPEIASAQEMKTDGINLGEMNIKLLQKIEELTLYLIQQNKEIETLKKENESFHNLSNRLSVLEEEFKTKN</sequence>
<evidence type="ECO:0000313" key="4">
    <source>
        <dbReference type="Proteomes" id="UP000027064"/>
    </source>
</evidence>
<dbReference type="EMBL" id="JNCA01000020">
    <property type="protein sequence ID" value="KDN54715.1"/>
    <property type="molecule type" value="Genomic_DNA"/>
</dbReference>
<evidence type="ECO:0000256" key="1">
    <source>
        <dbReference type="SAM" id="Coils"/>
    </source>
</evidence>
<comment type="caution">
    <text evidence="3">The sequence shown here is derived from an EMBL/GenBank/DDBJ whole genome shotgun (WGS) entry which is preliminary data.</text>
</comment>
<dbReference type="eggNOG" id="COG5295">
    <property type="taxonomic scope" value="Bacteria"/>
</dbReference>
<name>A0A066WVM1_9FLAO</name>
<dbReference type="OrthoDB" id="9808753at2"/>
<proteinExistence type="predicted"/>
<dbReference type="RefSeq" id="WP_152547397.1">
    <property type="nucleotide sequence ID" value="NZ_JNCA01000020.1"/>
</dbReference>
<evidence type="ECO:0000256" key="2">
    <source>
        <dbReference type="SAM" id="SignalP"/>
    </source>
</evidence>
<dbReference type="AlphaFoldDB" id="A0A066WVM1"/>
<keyword evidence="1" id="KW-0175">Coiled coil</keyword>
<feature type="signal peptide" evidence="2">
    <location>
        <begin position="1"/>
        <end position="19"/>
    </location>
</feature>
<dbReference type="PATRIC" id="fig|1492738.3.peg.2217"/>
<dbReference type="STRING" id="1492738.FEM21_22290"/>
<protein>
    <submittedName>
        <fullName evidence="3">Uncharacterized protein</fullName>
    </submittedName>
</protein>